<organism evidence="2">
    <name type="scientific">uncultured prokaryote</name>
    <dbReference type="NCBI Taxonomy" id="198431"/>
    <lineage>
        <taxon>unclassified sequences</taxon>
        <taxon>environmental samples</taxon>
    </lineage>
</organism>
<dbReference type="AlphaFoldDB" id="A0A0H5Q187"/>
<name>A0A0H5Q187_9ZZZZ</name>
<protein>
    <recommendedName>
        <fullName evidence="3">Helix-turn-helix domain-containing protein</fullName>
    </recommendedName>
</protein>
<reference evidence="2" key="1">
    <citation type="submission" date="2015-06" db="EMBL/GenBank/DDBJ databases">
        <authorList>
            <person name="Joergensen T."/>
        </authorList>
    </citation>
    <scope>NUCLEOTIDE SEQUENCE</scope>
    <source>
        <plasmid evidence="2">pRGRH0527</plasmid>
    </source>
</reference>
<feature type="coiled-coil region" evidence="1">
    <location>
        <begin position="78"/>
        <end position="119"/>
    </location>
</feature>
<keyword evidence="2" id="KW-0614">Plasmid</keyword>
<reference evidence="2" key="2">
    <citation type="submission" date="2015-07" db="EMBL/GenBank/DDBJ databases">
        <title>Plasmids, circular viruses and viroids from rat gut.</title>
        <authorList>
            <person name="Jorgensen T.J."/>
            <person name="Hansen M.A."/>
            <person name="Xu Z."/>
            <person name="Tabak M.A."/>
            <person name="Sorensen S.J."/>
            <person name="Hansen L.H."/>
        </authorList>
    </citation>
    <scope>NUCLEOTIDE SEQUENCE</scope>
    <source>
        <plasmid evidence="2">pRGRH0527</plasmid>
    </source>
</reference>
<dbReference type="EMBL" id="LN853163">
    <property type="protein sequence ID" value="CRY95179.1"/>
    <property type="molecule type" value="Genomic_DNA"/>
</dbReference>
<geneLocation type="plasmid" evidence="2">
    <name>pRGRH0527</name>
</geneLocation>
<sequence length="129" mass="14198">MTRHGTLSELSLTQAARVTGKSKSTINRAIKSGKLSAMRHEDGSYSIDGSELSRAFRIEPASGSKWVDAAPPMEPARTATLEAENAALRAALAREREALDDLRADRDAWKQQATALLAAPPKRRSWWPW</sequence>
<accession>A0A0H5Q187</accession>
<evidence type="ECO:0000256" key="1">
    <source>
        <dbReference type="SAM" id="Coils"/>
    </source>
</evidence>
<evidence type="ECO:0008006" key="3">
    <source>
        <dbReference type="Google" id="ProtNLM"/>
    </source>
</evidence>
<evidence type="ECO:0000313" key="2">
    <source>
        <dbReference type="EMBL" id="CRY95179.1"/>
    </source>
</evidence>
<keyword evidence="1" id="KW-0175">Coiled coil</keyword>
<proteinExistence type="predicted"/>